<dbReference type="Gene3D" id="3.40.50.1820">
    <property type="entry name" value="alpha/beta hydrolase"/>
    <property type="match status" value="1"/>
</dbReference>
<dbReference type="Pfam" id="PF12697">
    <property type="entry name" value="Abhydrolase_6"/>
    <property type="match status" value="1"/>
</dbReference>
<accession>A0A160PJ80</accession>
<name>A0A160PJ80_9HYPH</name>
<evidence type="ECO:0000313" key="3">
    <source>
        <dbReference type="Proteomes" id="UP000218288"/>
    </source>
</evidence>
<dbReference type="InterPro" id="IPR000073">
    <property type="entry name" value="AB_hydrolase_1"/>
</dbReference>
<dbReference type="AlphaFoldDB" id="A0A160PJ80"/>
<dbReference type="SUPFAM" id="SSF53474">
    <property type="entry name" value="alpha/beta-Hydrolases"/>
    <property type="match status" value="1"/>
</dbReference>
<dbReference type="RefSeq" id="WP_096486791.1">
    <property type="nucleotide sequence ID" value="NZ_AP014809.1"/>
</dbReference>
<evidence type="ECO:0000259" key="1">
    <source>
        <dbReference type="Pfam" id="PF12697"/>
    </source>
</evidence>
<reference evidence="2 3" key="1">
    <citation type="journal article" date="2016" name="Genome Announc.">
        <title>Complete Genome Sequence of Methylobacterium populi P-1M, Isolated from Pink-Pigmented Household Biofilm.</title>
        <authorList>
            <person name="Morohoshi T."/>
            <person name="Ikeda T."/>
        </authorList>
    </citation>
    <scope>NUCLEOTIDE SEQUENCE [LARGE SCALE GENOMIC DNA]</scope>
    <source>
        <strain evidence="2 3">P-1M</strain>
    </source>
</reference>
<sequence length="260" mass="26823">MTLPSQNRPGPVVFLGGGPGLAVAYAADPLRRAGFAQDWAFFEQPGCDGSGPTEPVTAQSVLDAAAAFVAGRAGEGAVSLVAHSWGAWLALALLDRLPPGRIARAVLLHPAPPTRAGRDAGVAALFARLSPEAMGRAAPLMARTDAEAGRAIMAILLPAYCGRETNLPDLDLALVPPVYHGVSASLGDDDQRGIVAAHAGRLTLVFGEADVFSHDLYVQHGGDPAGLDSSLDIATLPGGHFGFLEDVAGFEAILRRRGVI</sequence>
<organism evidence="2 3">
    <name type="scientific">Methylorubrum populi</name>
    <dbReference type="NCBI Taxonomy" id="223967"/>
    <lineage>
        <taxon>Bacteria</taxon>
        <taxon>Pseudomonadati</taxon>
        <taxon>Pseudomonadota</taxon>
        <taxon>Alphaproteobacteria</taxon>
        <taxon>Hyphomicrobiales</taxon>
        <taxon>Methylobacteriaceae</taxon>
        <taxon>Methylorubrum</taxon>
    </lineage>
</organism>
<dbReference type="OrthoDB" id="7989749at2"/>
<gene>
    <name evidence="2" type="ORF">MPPM_4370</name>
</gene>
<feature type="domain" description="AB hydrolase-1" evidence="1">
    <location>
        <begin position="12"/>
        <end position="249"/>
    </location>
</feature>
<dbReference type="InterPro" id="IPR029058">
    <property type="entry name" value="AB_hydrolase_fold"/>
</dbReference>
<evidence type="ECO:0000313" key="2">
    <source>
        <dbReference type="EMBL" id="BAU92975.1"/>
    </source>
</evidence>
<dbReference type="EMBL" id="AP014809">
    <property type="protein sequence ID" value="BAU92975.1"/>
    <property type="molecule type" value="Genomic_DNA"/>
</dbReference>
<proteinExistence type="predicted"/>
<protein>
    <recommendedName>
        <fullName evidence="1">AB hydrolase-1 domain-containing protein</fullName>
    </recommendedName>
</protein>
<dbReference type="Proteomes" id="UP000218288">
    <property type="component" value="Chromosome"/>
</dbReference>